<keyword evidence="6" id="KW-0175">Coiled coil</keyword>
<name>A0A066UIN3_9VIBR</name>
<dbReference type="OrthoDB" id="9780340at2"/>
<dbReference type="RefSeq" id="WP_032552629.1">
    <property type="nucleotide sequence ID" value="NZ_JFFR01000027.1"/>
</dbReference>
<feature type="domain" description="Thioredoxin" evidence="7">
    <location>
        <begin position="63"/>
        <end position="202"/>
    </location>
</feature>
<dbReference type="Gene3D" id="1.10.40.80">
    <property type="match status" value="1"/>
</dbReference>
<sequence length="261" mass="29745">MFIQAVRIVIPLVFLQLLTGCQSDEEDKLKSEIELLKKEIQQLTEEVGKIEDEVKEMKNLAFNPPKKEPPSLPNQPNFTEGGTLPFLGSKDAQIAIVEFSDFQCPYCKRFKETAFLQLKENYIDNGKVQYIARDFPLSFHSKAKGAAIAAMCSLQQNAYWPMRDMLFENMKNLGNEFYQQAASDLSLNIDDFNKCLIDKSIESKVERDLTLGRSLGIRGTPSFLIGRIENDQLIEPQIVVGAQRYEVFESIFDQLANDDKK</sequence>
<dbReference type="Proteomes" id="UP000027219">
    <property type="component" value="Unassembled WGS sequence"/>
</dbReference>
<dbReference type="SUPFAM" id="SSF52833">
    <property type="entry name" value="Thioredoxin-like"/>
    <property type="match status" value="1"/>
</dbReference>
<evidence type="ECO:0000313" key="8">
    <source>
        <dbReference type="EMBL" id="KDN27271.1"/>
    </source>
</evidence>
<comment type="caution">
    <text evidence="8">The sequence shown here is derived from an EMBL/GenBank/DDBJ whole genome shotgun (WGS) entry which is preliminary data.</text>
</comment>
<dbReference type="Gene3D" id="3.40.30.10">
    <property type="entry name" value="Glutaredoxin"/>
    <property type="match status" value="1"/>
</dbReference>
<dbReference type="EMBL" id="JFFR01000027">
    <property type="protein sequence ID" value="KDN27271.1"/>
    <property type="molecule type" value="Genomic_DNA"/>
</dbReference>
<dbReference type="PANTHER" id="PTHR13887">
    <property type="entry name" value="GLUTATHIONE S-TRANSFERASE KAPPA"/>
    <property type="match status" value="1"/>
</dbReference>
<dbReference type="GO" id="GO:0016491">
    <property type="term" value="F:oxidoreductase activity"/>
    <property type="evidence" value="ECO:0007669"/>
    <property type="project" value="UniProtKB-KW"/>
</dbReference>
<dbReference type="PROSITE" id="PS51352">
    <property type="entry name" value="THIOREDOXIN_2"/>
    <property type="match status" value="1"/>
</dbReference>
<dbReference type="PROSITE" id="PS51257">
    <property type="entry name" value="PROKAR_LIPOPROTEIN"/>
    <property type="match status" value="1"/>
</dbReference>
<proteinExistence type="inferred from homology"/>
<keyword evidence="4" id="KW-1015">Disulfide bond</keyword>
<evidence type="ECO:0000259" key="7">
    <source>
        <dbReference type="PROSITE" id="PS51352"/>
    </source>
</evidence>
<organism evidence="8 9">
    <name type="scientific">Vibrio fortis</name>
    <dbReference type="NCBI Taxonomy" id="212667"/>
    <lineage>
        <taxon>Bacteria</taxon>
        <taxon>Pseudomonadati</taxon>
        <taxon>Pseudomonadota</taxon>
        <taxon>Gammaproteobacteria</taxon>
        <taxon>Vibrionales</taxon>
        <taxon>Vibrionaceae</taxon>
        <taxon>Vibrio</taxon>
    </lineage>
</organism>
<reference evidence="8 9" key="1">
    <citation type="submission" date="2014-02" db="EMBL/GenBank/DDBJ databases">
        <title>Vibrio fortis Dalian14 Genome Sequencing.</title>
        <authorList>
            <person name="Wang Y."/>
            <person name="Song L."/>
            <person name="Liu G."/>
            <person name="Ding J."/>
        </authorList>
    </citation>
    <scope>NUCLEOTIDE SEQUENCE [LARGE SCALE GENOMIC DNA]</scope>
    <source>
        <strain evidence="8 9">Dalian14</strain>
    </source>
</reference>
<accession>A0A066UIN3</accession>
<dbReference type="Pfam" id="PF13462">
    <property type="entry name" value="Thioredoxin_4"/>
    <property type="match status" value="1"/>
</dbReference>
<dbReference type="InterPro" id="IPR036249">
    <property type="entry name" value="Thioredoxin-like_sf"/>
</dbReference>
<evidence type="ECO:0000256" key="3">
    <source>
        <dbReference type="ARBA" id="ARBA00023002"/>
    </source>
</evidence>
<evidence type="ECO:0000256" key="5">
    <source>
        <dbReference type="ARBA" id="ARBA00023284"/>
    </source>
</evidence>
<comment type="similarity">
    <text evidence="1">Belongs to the thioredoxin family. DsbA subfamily.</text>
</comment>
<gene>
    <name evidence="8" type="ORF">VFDL14_20455</name>
</gene>
<evidence type="ECO:0000256" key="1">
    <source>
        <dbReference type="ARBA" id="ARBA00005791"/>
    </source>
</evidence>
<dbReference type="PANTHER" id="PTHR13887:SF14">
    <property type="entry name" value="DISULFIDE BOND FORMATION PROTEIN D"/>
    <property type="match status" value="1"/>
</dbReference>
<evidence type="ECO:0000313" key="9">
    <source>
        <dbReference type="Proteomes" id="UP000027219"/>
    </source>
</evidence>
<keyword evidence="2" id="KW-0732">Signal</keyword>
<dbReference type="AlphaFoldDB" id="A0A066UIN3"/>
<dbReference type="STRING" id="212667.VFDL14_20455"/>
<evidence type="ECO:0000256" key="2">
    <source>
        <dbReference type="ARBA" id="ARBA00022729"/>
    </source>
</evidence>
<dbReference type="InterPro" id="IPR012336">
    <property type="entry name" value="Thioredoxin-like_fold"/>
</dbReference>
<evidence type="ECO:0000256" key="6">
    <source>
        <dbReference type="SAM" id="Coils"/>
    </source>
</evidence>
<feature type="coiled-coil region" evidence="6">
    <location>
        <begin position="26"/>
        <end position="60"/>
    </location>
</feature>
<keyword evidence="5" id="KW-0676">Redox-active center</keyword>
<evidence type="ECO:0000256" key="4">
    <source>
        <dbReference type="ARBA" id="ARBA00023157"/>
    </source>
</evidence>
<keyword evidence="9" id="KW-1185">Reference proteome</keyword>
<dbReference type="InterPro" id="IPR013766">
    <property type="entry name" value="Thioredoxin_domain"/>
</dbReference>
<protein>
    <submittedName>
        <fullName evidence="8">Thioredoxin</fullName>
    </submittedName>
</protein>
<keyword evidence="3" id="KW-0560">Oxidoreductase</keyword>